<keyword evidence="6" id="KW-0378">Hydrolase</keyword>
<dbReference type="EMBL" id="JAQQBR010001834">
    <property type="protein sequence ID" value="KAK0161693.1"/>
    <property type="molecule type" value="Genomic_DNA"/>
</dbReference>
<dbReference type="AlphaFoldDB" id="A0AA39KGK1"/>
<comment type="caution">
    <text evidence="12">The sequence shown here is derived from an EMBL/GenBank/DDBJ whole genome shotgun (WGS) entry which is preliminary data.</text>
</comment>
<feature type="domain" description="Peptidase M13 C-terminal" evidence="10">
    <location>
        <begin position="529"/>
        <end position="732"/>
    </location>
</feature>
<dbReference type="Pfam" id="PF01431">
    <property type="entry name" value="Peptidase_M13"/>
    <property type="match status" value="1"/>
</dbReference>
<evidence type="ECO:0000256" key="7">
    <source>
        <dbReference type="ARBA" id="ARBA00022833"/>
    </source>
</evidence>
<comment type="similarity">
    <text evidence="3">Belongs to the peptidase M13 family.</text>
</comment>
<keyword evidence="9" id="KW-0472">Membrane</keyword>
<dbReference type="PRINTS" id="PR00786">
    <property type="entry name" value="NEPRILYSIN"/>
</dbReference>
<dbReference type="GO" id="GO:0004222">
    <property type="term" value="F:metalloendopeptidase activity"/>
    <property type="evidence" value="ECO:0007669"/>
    <property type="project" value="InterPro"/>
</dbReference>
<reference evidence="12" key="2">
    <citation type="submission" date="2023-03" db="EMBL/GenBank/DDBJ databases">
        <authorList>
            <person name="Inwood S.N."/>
            <person name="Skelly J.G."/>
            <person name="Guhlin J."/>
            <person name="Harrop T.W.R."/>
            <person name="Goldson S.G."/>
            <person name="Dearden P.K."/>
        </authorList>
    </citation>
    <scope>NUCLEOTIDE SEQUENCE</scope>
    <source>
        <strain evidence="12">Lincoln</strain>
        <tissue evidence="12">Whole body</tissue>
    </source>
</reference>
<proteinExistence type="inferred from homology"/>
<evidence type="ECO:0000313" key="13">
    <source>
        <dbReference type="Proteomes" id="UP001168972"/>
    </source>
</evidence>
<dbReference type="PROSITE" id="PS51885">
    <property type="entry name" value="NEPRILYSIN"/>
    <property type="match status" value="1"/>
</dbReference>
<dbReference type="InterPro" id="IPR000718">
    <property type="entry name" value="Peptidase_M13"/>
</dbReference>
<evidence type="ECO:0000256" key="6">
    <source>
        <dbReference type="ARBA" id="ARBA00022801"/>
    </source>
</evidence>
<keyword evidence="13" id="KW-1185">Reference proteome</keyword>
<evidence type="ECO:0000259" key="10">
    <source>
        <dbReference type="Pfam" id="PF01431"/>
    </source>
</evidence>
<keyword evidence="8" id="KW-0482">Metalloprotease</keyword>
<keyword evidence="5" id="KW-0479">Metal-binding</keyword>
<dbReference type="InterPro" id="IPR008753">
    <property type="entry name" value="Peptidase_M13_N"/>
</dbReference>
<dbReference type="GO" id="GO:0005886">
    <property type="term" value="C:plasma membrane"/>
    <property type="evidence" value="ECO:0007669"/>
    <property type="project" value="UniProtKB-SubCell"/>
</dbReference>
<comment type="cofactor">
    <cofactor evidence="1">
        <name>Zn(2+)</name>
        <dbReference type="ChEBI" id="CHEBI:29105"/>
    </cofactor>
</comment>
<keyword evidence="7" id="KW-0862">Zinc</keyword>
<gene>
    <name evidence="12" type="ORF">PV327_008112</name>
</gene>
<dbReference type="PANTHER" id="PTHR11733:SF224">
    <property type="entry name" value="NEPRILYSIN-2"/>
    <property type="match status" value="1"/>
</dbReference>
<evidence type="ECO:0000256" key="2">
    <source>
        <dbReference type="ARBA" id="ARBA00004401"/>
    </source>
</evidence>
<accession>A0AA39KGK1</accession>
<keyword evidence="9" id="KW-1133">Transmembrane helix</keyword>
<evidence type="ECO:0000313" key="12">
    <source>
        <dbReference type="EMBL" id="KAK0161693.1"/>
    </source>
</evidence>
<dbReference type="Proteomes" id="UP001168972">
    <property type="component" value="Unassembled WGS sequence"/>
</dbReference>
<evidence type="ECO:0000256" key="5">
    <source>
        <dbReference type="ARBA" id="ARBA00022723"/>
    </source>
</evidence>
<dbReference type="Gene3D" id="3.40.390.10">
    <property type="entry name" value="Collagenase (Catalytic Domain)"/>
    <property type="match status" value="1"/>
</dbReference>
<dbReference type="PANTHER" id="PTHR11733">
    <property type="entry name" value="ZINC METALLOPROTEASE FAMILY M13 NEPRILYSIN-RELATED"/>
    <property type="match status" value="1"/>
</dbReference>
<evidence type="ECO:0000256" key="8">
    <source>
        <dbReference type="ARBA" id="ARBA00023049"/>
    </source>
</evidence>
<dbReference type="GO" id="GO:0046872">
    <property type="term" value="F:metal ion binding"/>
    <property type="evidence" value="ECO:0007669"/>
    <property type="project" value="UniProtKB-KW"/>
</dbReference>
<dbReference type="GO" id="GO:0016485">
    <property type="term" value="P:protein processing"/>
    <property type="evidence" value="ECO:0007669"/>
    <property type="project" value="TreeGrafter"/>
</dbReference>
<reference evidence="12" key="1">
    <citation type="journal article" date="2023" name="bioRxiv">
        <title>Scaffold-level genome assemblies of two parasitoid biocontrol wasps reveal the parthenogenesis mechanism and an associated novel virus.</title>
        <authorList>
            <person name="Inwood S."/>
            <person name="Skelly J."/>
            <person name="Guhlin J."/>
            <person name="Harrop T."/>
            <person name="Goldson S."/>
            <person name="Dearden P."/>
        </authorList>
    </citation>
    <scope>NUCLEOTIDE SEQUENCE</scope>
    <source>
        <strain evidence="12">Lincoln</strain>
        <tissue evidence="12">Whole body</tissue>
    </source>
</reference>
<dbReference type="CDD" id="cd08662">
    <property type="entry name" value="M13"/>
    <property type="match status" value="1"/>
</dbReference>
<evidence type="ECO:0000259" key="11">
    <source>
        <dbReference type="Pfam" id="PF05649"/>
    </source>
</evidence>
<feature type="transmembrane region" description="Helical" evidence="9">
    <location>
        <begin position="28"/>
        <end position="46"/>
    </location>
</feature>
<evidence type="ECO:0000256" key="1">
    <source>
        <dbReference type="ARBA" id="ARBA00001947"/>
    </source>
</evidence>
<feature type="domain" description="Peptidase M13 N-terminal" evidence="11">
    <location>
        <begin position="78"/>
        <end position="467"/>
    </location>
</feature>
<dbReference type="InterPro" id="IPR042089">
    <property type="entry name" value="Peptidase_M13_dom_2"/>
</dbReference>
<evidence type="ECO:0000256" key="4">
    <source>
        <dbReference type="ARBA" id="ARBA00022670"/>
    </source>
</evidence>
<name>A0AA39KGK1_MICHY</name>
<keyword evidence="9" id="KW-0812">Transmembrane</keyword>
<dbReference type="SUPFAM" id="SSF55486">
    <property type="entry name" value="Metalloproteases ('zincins'), catalytic domain"/>
    <property type="match status" value="1"/>
</dbReference>
<organism evidence="12 13">
    <name type="scientific">Microctonus hyperodae</name>
    <name type="common">Parasitoid wasp</name>
    <dbReference type="NCBI Taxonomy" id="165561"/>
    <lineage>
        <taxon>Eukaryota</taxon>
        <taxon>Metazoa</taxon>
        <taxon>Ecdysozoa</taxon>
        <taxon>Arthropoda</taxon>
        <taxon>Hexapoda</taxon>
        <taxon>Insecta</taxon>
        <taxon>Pterygota</taxon>
        <taxon>Neoptera</taxon>
        <taxon>Endopterygota</taxon>
        <taxon>Hymenoptera</taxon>
        <taxon>Apocrita</taxon>
        <taxon>Ichneumonoidea</taxon>
        <taxon>Braconidae</taxon>
        <taxon>Euphorinae</taxon>
        <taxon>Microctonus</taxon>
    </lineage>
</organism>
<dbReference type="Gene3D" id="1.10.1380.10">
    <property type="entry name" value="Neutral endopeptidase , domain2"/>
    <property type="match status" value="1"/>
</dbReference>
<dbReference type="InterPro" id="IPR018497">
    <property type="entry name" value="Peptidase_M13_C"/>
</dbReference>
<keyword evidence="4" id="KW-0645">Protease</keyword>
<evidence type="ECO:0000256" key="3">
    <source>
        <dbReference type="ARBA" id="ARBA00007357"/>
    </source>
</evidence>
<evidence type="ECO:0000256" key="9">
    <source>
        <dbReference type="SAM" id="Phobius"/>
    </source>
</evidence>
<dbReference type="Pfam" id="PF05649">
    <property type="entry name" value="Peptidase_M13_N"/>
    <property type="match status" value="1"/>
</dbReference>
<dbReference type="InterPro" id="IPR024079">
    <property type="entry name" value="MetalloPept_cat_dom_sf"/>
</dbReference>
<protein>
    <submittedName>
        <fullName evidence="12">Uncharacterized protein</fullName>
    </submittedName>
</protein>
<sequence length="733" mass="85293">MTKSRLHSTQQNIQKCTRGIMNEIMNSLYFHLATVFYITLITNPILTESTPLPNVCLTPACVQVAANILTKMDSSVDPCDNFYKFACGQFLNSTIITPNSSPISQKSEVMDDMVHKFALIFESGITKNEIKPFRQAKQFYRQCMNRKNLIKHQDKIILDILNKLGGWPVIMGDDWNSTNIDWIKLPAMLSNAGYSQTSQWLLQLKIRKSKDDLTKYFIDLSPTDQLRLQQNIPFNDPENIKFYKSLVDYAVELGAEKERAKQELMESINFEIELANIASSARDEMKRNESSLDNFMTIDEMIRKWPTIDWLTYINEIFSMSPDINKAEKNETVIINYPSYMTKLATLINFTSKRVLVNYALTQVVIKSLQYIDFHEIIILDKSQSKIALDALQVCTLKTIDHLPQITSALYIQKYIKNKTKIETINMASIIKKEPINVIHQVEWLDEQTRDKAIKKIQNMKDKIGYPDIYDNLENITKTFHDFELDGRTYLHNLLSSNRFHMIQYIRSRRNTVELDNIEYWFPVQSLEAFYFYDNVFSIAPLLLQRPFIDVEQPAYMNYGGIGSIIGHEIVHAIDNEGRQFDNEGHKRNWWIKSSKENFKKKTECFISQYDNYTVEGMNMKMNGTLTLNENIADNGGFRLTYLAYKNWSSRYGPEPKLPALDYNPSQMFWITIANSWCSKQNNDDIEHQIKFDPHSLDEYRILGAFSNIPEFSDDFNCPLGSPMNPEKKCKVW</sequence>
<comment type="subcellular location">
    <subcellularLocation>
        <location evidence="2">Cell membrane</location>
        <topology evidence="2">Single-pass type II membrane protein</topology>
    </subcellularLocation>
</comment>